<name>F2AME7_RHOBT</name>
<dbReference type="GO" id="GO:0003955">
    <property type="term" value="F:NAD(P)H dehydrogenase (quinone) activity"/>
    <property type="evidence" value="ECO:0007669"/>
    <property type="project" value="TreeGrafter"/>
</dbReference>
<keyword evidence="3" id="KW-0274">FAD</keyword>
<gene>
    <name evidence="6" type="ORF">RBWH47_03484</name>
</gene>
<dbReference type="Pfam" id="PF07992">
    <property type="entry name" value="Pyr_redox_2"/>
    <property type="match status" value="1"/>
</dbReference>
<evidence type="ECO:0000256" key="3">
    <source>
        <dbReference type="ARBA" id="ARBA00022827"/>
    </source>
</evidence>
<dbReference type="SUPFAM" id="SSF51905">
    <property type="entry name" value="FAD/NAD(P)-binding domain"/>
    <property type="match status" value="2"/>
</dbReference>
<dbReference type="InterPro" id="IPR023753">
    <property type="entry name" value="FAD/NAD-binding_dom"/>
</dbReference>
<reference evidence="6 7" key="1">
    <citation type="journal article" date="2013" name="Mar. Genomics">
        <title>Expression of sulfatases in Rhodopirellula baltica and the diversity of sulfatases in the genus Rhodopirellula.</title>
        <authorList>
            <person name="Wegner C.E."/>
            <person name="Richter-Heitmann T."/>
            <person name="Klindworth A."/>
            <person name="Klockow C."/>
            <person name="Richter M."/>
            <person name="Achstetter T."/>
            <person name="Glockner F.O."/>
            <person name="Harder J."/>
        </authorList>
    </citation>
    <scope>NUCLEOTIDE SEQUENCE [LARGE SCALE GENOMIC DNA]</scope>
    <source>
        <strain evidence="6 7">WH47</strain>
    </source>
</reference>
<protein>
    <submittedName>
        <fullName evidence="6">Pyridine nucleotide-disulfide oxidoreductase family protein</fullName>
    </submittedName>
</protein>
<evidence type="ECO:0000313" key="7">
    <source>
        <dbReference type="Proteomes" id="UP000006222"/>
    </source>
</evidence>
<dbReference type="GO" id="GO:0019646">
    <property type="term" value="P:aerobic electron transport chain"/>
    <property type="evidence" value="ECO:0007669"/>
    <property type="project" value="TreeGrafter"/>
</dbReference>
<dbReference type="PATRIC" id="fig|991778.3.peg.888"/>
<comment type="caution">
    <text evidence="6">The sequence shown here is derived from an EMBL/GenBank/DDBJ whole genome shotgun (WGS) entry which is preliminary data.</text>
</comment>
<sequence length="390" mass="43234">MFSRVECKNMNSVRKPPTQKTIVLLGIGHTNAHVLNQWADHPIAHCDLICISPFPVATYSGMLPGTLGEQFTEEEMQIDLRAMADQAGATLIIAKSTSIDLDTNQIHFSDHVPVSFDVLSIGIGSMPAGWNEHESPLIVPTKPMQTFLRRLSERIDCVDDSKGTNKRVAIVGGGVASIEIALCLHEHLRKQDRLDRVQLDLFSRSPSVSDELNAKSQETILRLLAARNIQTHFNSAVTEIGDDSLTTNEGVTLPFDAVVWATGAAPPTILHQTQLDTDDRGFVATSETLQSLSHQHVFSVGDAGTIVRNPAPKAGVTAVRQSPILWHNLRAFVAETPLKRFRSRKTFLKILNTGDGKGLLDYGWFSFHASWCWTLKTWIDRRFIRQFPSP</sequence>
<dbReference type="PANTHER" id="PTHR42913:SF9">
    <property type="entry name" value="SLR1591 PROTEIN"/>
    <property type="match status" value="1"/>
</dbReference>
<dbReference type="Gene3D" id="3.50.50.100">
    <property type="match status" value="1"/>
</dbReference>
<evidence type="ECO:0000256" key="4">
    <source>
        <dbReference type="ARBA" id="ARBA00023002"/>
    </source>
</evidence>
<dbReference type="Proteomes" id="UP000006222">
    <property type="component" value="Unassembled WGS sequence"/>
</dbReference>
<evidence type="ECO:0000259" key="5">
    <source>
        <dbReference type="Pfam" id="PF07992"/>
    </source>
</evidence>
<evidence type="ECO:0000256" key="1">
    <source>
        <dbReference type="ARBA" id="ARBA00001974"/>
    </source>
</evidence>
<dbReference type="InterPro" id="IPR017584">
    <property type="entry name" value="Pyridine_nucleo_diS_OxRdtase_N"/>
</dbReference>
<dbReference type="NCBIfam" id="TIGR03169">
    <property type="entry name" value="Nterm_to_SelD"/>
    <property type="match status" value="1"/>
</dbReference>
<keyword evidence="4" id="KW-0560">Oxidoreductase</keyword>
<evidence type="ECO:0000256" key="2">
    <source>
        <dbReference type="ARBA" id="ARBA00022630"/>
    </source>
</evidence>
<accession>F2AME7</accession>
<dbReference type="AlphaFoldDB" id="F2AME7"/>
<organism evidence="6 7">
    <name type="scientific">Rhodopirellula baltica WH47</name>
    <dbReference type="NCBI Taxonomy" id="991778"/>
    <lineage>
        <taxon>Bacteria</taxon>
        <taxon>Pseudomonadati</taxon>
        <taxon>Planctomycetota</taxon>
        <taxon>Planctomycetia</taxon>
        <taxon>Pirellulales</taxon>
        <taxon>Pirellulaceae</taxon>
        <taxon>Rhodopirellula</taxon>
    </lineage>
</organism>
<dbReference type="PANTHER" id="PTHR42913">
    <property type="entry name" value="APOPTOSIS-INDUCING FACTOR 1"/>
    <property type="match status" value="1"/>
</dbReference>
<feature type="domain" description="FAD/NAD(P)-binding" evidence="5">
    <location>
        <begin position="58"/>
        <end position="319"/>
    </location>
</feature>
<dbReference type="EMBL" id="AFAR01000053">
    <property type="protein sequence ID" value="EGF29133.1"/>
    <property type="molecule type" value="Genomic_DNA"/>
</dbReference>
<evidence type="ECO:0000313" key="6">
    <source>
        <dbReference type="EMBL" id="EGF29133.1"/>
    </source>
</evidence>
<keyword evidence="2" id="KW-0285">Flavoprotein</keyword>
<proteinExistence type="predicted"/>
<comment type="cofactor">
    <cofactor evidence="1">
        <name>FAD</name>
        <dbReference type="ChEBI" id="CHEBI:57692"/>
    </cofactor>
</comment>
<dbReference type="InterPro" id="IPR051169">
    <property type="entry name" value="NADH-Q_oxidoreductase"/>
</dbReference>
<dbReference type="InterPro" id="IPR036188">
    <property type="entry name" value="FAD/NAD-bd_sf"/>
</dbReference>